<dbReference type="Gene3D" id="1.10.443.10">
    <property type="entry name" value="Intergrase catalytic core"/>
    <property type="match status" value="1"/>
</dbReference>
<reference evidence="2 3" key="1">
    <citation type="submission" date="2020-08" db="EMBL/GenBank/DDBJ databases">
        <title>Functional genomics of gut bacteria from endangered species of beetles.</title>
        <authorList>
            <person name="Carlos-Shanley C."/>
        </authorList>
    </citation>
    <scope>NUCLEOTIDE SEQUENCE [LARGE SCALE GENOMIC DNA]</scope>
    <source>
        <strain evidence="2 3">S00202</strain>
    </source>
</reference>
<dbReference type="SUPFAM" id="SSF56349">
    <property type="entry name" value="DNA breaking-rejoining enzymes"/>
    <property type="match status" value="1"/>
</dbReference>
<evidence type="ECO:0008006" key="4">
    <source>
        <dbReference type="Google" id="ProtNLM"/>
    </source>
</evidence>
<evidence type="ECO:0000313" key="3">
    <source>
        <dbReference type="Proteomes" id="UP000557193"/>
    </source>
</evidence>
<evidence type="ECO:0000313" key="2">
    <source>
        <dbReference type="EMBL" id="MBB6343070.1"/>
    </source>
</evidence>
<organism evidence="2 3">
    <name type="scientific">Pseudomonas fluvialis</name>
    <dbReference type="NCBI Taxonomy" id="1793966"/>
    <lineage>
        <taxon>Bacteria</taxon>
        <taxon>Pseudomonadati</taxon>
        <taxon>Pseudomonadota</taxon>
        <taxon>Gammaproteobacteria</taxon>
        <taxon>Pseudomonadales</taxon>
        <taxon>Pseudomonadaceae</taxon>
        <taxon>Pseudomonas</taxon>
    </lineage>
</organism>
<dbReference type="RefSeq" id="WP_409372559.1">
    <property type="nucleotide sequence ID" value="NZ_JACHLL010000006.1"/>
</dbReference>
<keyword evidence="3" id="KW-1185">Reference proteome</keyword>
<proteinExistence type="predicted"/>
<dbReference type="InterPro" id="IPR013762">
    <property type="entry name" value="Integrase-like_cat_sf"/>
</dbReference>
<accession>A0A7X0EVQ8</accession>
<gene>
    <name evidence="2" type="ORF">HNP49_003258</name>
</gene>
<keyword evidence="1" id="KW-0233">DNA recombination</keyword>
<sequence length="288" mass="32304">MKKAGVRPRGPNQCRHTFASQMLSSGIATPEWIADQMGHTSTTMIFKHYARWISKDGPDFVGLLNQALKLEYRLRAAFCWAHVAAAERLCVLSRHPHPPKGQRMRSIHLVFTLLFLSLLSGCSTPPPTQSTESVMSNPEGDPIRMQAGIDLAHTYYDSTYQKSRDRINTMLASLPEPEEQKRMVVQKAEPYLTREYFTDQMARKFAVLFTPEESKKVGRLFELAVVGMDPPGLSEAQQAEISEISNSPDARALNWKMPVANQLLEAHFQNVRAKIMEDASAGQTTSTP</sequence>
<dbReference type="EMBL" id="JACHLL010000006">
    <property type="protein sequence ID" value="MBB6343070.1"/>
    <property type="molecule type" value="Genomic_DNA"/>
</dbReference>
<dbReference type="GO" id="GO:0006310">
    <property type="term" value="P:DNA recombination"/>
    <property type="evidence" value="ECO:0007669"/>
    <property type="project" value="UniProtKB-KW"/>
</dbReference>
<dbReference type="Proteomes" id="UP000557193">
    <property type="component" value="Unassembled WGS sequence"/>
</dbReference>
<evidence type="ECO:0000256" key="1">
    <source>
        <dbReference type="ARBA" id="ARBA00023172"/>
    </source>
</evidence>
<protein>
    <recommendedName>
        <fullName evidence="4">Integrase</fullName>
    </recommendedName>
</protein>
<dbReference type="GO" id="GO:0003677">
    <property type="term" value="F:DNA binding"/>
    <property type="evidence" value="ECO:0007669"/>
    <property type="project" value="InterPro"/>
</dbReference>
<comment type="caution">
    <text evidence="2">The sequence shown here is derived from an EMBL/GenBank/DDBJ whole genome shotgun (WGS) entry which is preliminary data.</text>
</comment>
<dbReference type="AlphaFoldDB" id="A0A7X0EVQ8"/>
<name>A0A7X0EVQ8_9PSED</name>
<dbReference type="GO" id="GO:0015074">
    <property type="term" value="P:DNA integration"/>
    <property type="evidence" value="ECO:0007669"/>
    <property type="project" value="InterPro"/>
</dbReference>
<dbReference type="InterPro" id="IPR011010">
    <property type="entry name" value="DNA_brk_join_enz"/>
</dbReference>